<comment type="caution">
    <text evidence="2">The sequence shown here is derived from an EMBL/GenBank/DDBJ whole genome shotgun (WGS) entry which is preliminary data.</text>
</comment>
<feature type="region of interest" description="Disordered" evidence="1">
    <location>
        <begin position="92"/>
        <end position="137"/>
    </location>
</feature>
<protein>
    <submittedName>
        <fullName evidence="2">Uncharacterized protein</fullName>
    </submittedName>
</protein>
<reference evidence="2" key="1">
    <citation type="journal article" date="2022" name="bioRxiv">
        <title>Sequencing and chromosome-scale assembly of the giantPleurodeles waltlgenome.</title>
        <authorList>
            <person name="Brown T."/>
            <person name="Elewa A."/>
            <person name="Iarovenko S."/>
            <person name="Subramanian E."/>
            <person name="Araus A.J."/>
            <person name="Petzold A."/>
            <person name="Susuki M."/>
            <person name="Suzuki K.-i.T."/>
            <person name="Hayashi T."/>
            <person name="Toyoda A."/>
            <person name="Oliveira C."/>
            <person name="Osipova E."/>
            <person name="Leigh N.D."/>
            <person name="Simon A."/>
            <person name="Yun M.H."/>
        </authorList>
    </citation>
    <scope>NUCLEOTIDE SEQUENCE</scope>
    <source>
        <strain evidence="2">20211129_DDA</strain>
        <tissue evidence="2">Liver</tissue>
    </source>
</reference>
<name>A0AAV7RX52_PLEWA</name>
<sequence>MAPSSLRGGPRRRCAPLHHPGLQIWCKTPPQGETAPAASRRGRVCCGRAHSRPTGLITMRSSWGIQGAGPDPLVKLVHPWPVVVVPQGLSRRGRRVSPLVFSRSGGTRPGPLQPLPLDPCCPSELPVPGGGGNSGGQ</sequence>
<evidence type="ECO:0000313" key="2">
    <source>
        <dbReference type="EMBL" id="KAJ1156548.1"/>
    </source>
</evidence>
<dbReference type="EMBL" id="JANPWB010000009">
    <property type="protein sequence ID" value="KAJ1156548.1"/>
    <property type="molecule type" value="Genomic_DNA"/>
</dbReference>
<proteinExistence type="predicted"/>
<gene>
    <name evidence="2" type="ORF">NDU88_009267</name>
</gene>
<evidence type="ECO:0000313" key="3">
    <source>
        <dbReference type="Proteomes" id="UP001066276"/>
    </source>
</evidence>
<accession>A0AAV7RX52</accession>
<feature type="compositionally biased region" description="Gly residues" evidence="1">
    <location>
        <begin position="128"/>
        <end position="137"/>
    </location>
</feature>
<dbReference type="AlphaFoldDB" id="A0AAV7RX52"/>
<evidence type="ECO:0000256" key="1">
    <source>
        <dbReference type="SAM" id="MobiDB-lite"/>
    </source>
</evidence>
<organism evidence="2 3">
    <name type="scientific">Pleurodeles waltl</name>
    <name type="common">Iberian ribbed newt</name>
    <dbReference type="NCBI Taxonomy" id="8319"/>
    <lineage>
        <taxon>Eukaryota</taxon>
        <taxon>Metazoa</taxon>
        <taxon>Chordata</taxon>
        <taxon>Craniata</taxon>
        <taxon>Vertebrata</taxon>
        <taxon>Euteleostomi</taxon>
        <taxon>Amphibia</taxon>
        <taxon>Batrachia</taxon>
        <taxon>Caudata</taxon>
        <taxon>Salamandroidea</taxon>
        <taxon>Salamandridae</taxon>
        <taxon>Pleurodelinae</taxon>
        <taxon>Pleurodeles</taxon>
    </lineage>
</organism>
<keyword evidence="3" id="KW-1185">Reference proteome</keyword>
<dbReference type="Proteomes" id="UP001066276">
    <property type="component" value="Chromosome 5"/>
</dbReference>